<reference evidence="11" key="1">
    <citation type="submission" date="2015-04" db="EMBL/GenBank/DDBJ databases">
        <title>The genome sequence of the plant pathogenic Rhizarian Plasmodiophora brassicae reveals insights in its biotrophic life cycle and the origin of chitin synthesis.</title>
        <authorList>
            <person name="Schwelm A."/>
            <person name="Fogelqvist J."/>
            <person name="Knaust A."/>
            <person name="Julke S."/>
            <person name="Lilja T."/>
            <person name="Dhandapani V."/>
            <person name="Bonilla-Rosso G."/>
            <person name="Karlsson M."/>
            <person name="Shevchenko A."/>
            <person name="Choi S.R."/>
            <person name="Kim H.G."/>
            <person name="Park J.Y."/>
            <person name="Lim Y.P."/>
            <person name="Ludwig-Muller J."/>
            <person name="Dixelius C."/>
        </authorList>
    </citation>
    <scope>NUCLEOTIDE SEQUENCE</scope>
    <source>
        <tissue evidence="11">Potato root galls</tissue>
    </source>
</reference>
<feature type="non-terminal residue" evidence="11">
    <location>
        <position position="1"/>
    </location>
</feature>
<keyword evidence="6" id="KW-0832">Ubl conjugation</keyword>
<dbReference type="Gene3D" id="3.40.50.720">
    <property type="entry name" value="NAD(P)-binding Rossmann-like Domain"/>
    <property type="match status" value="1"/>
</dbReference>
<evidence type="ECO:0000256" key="1">
    <source>
        <dbReference type="ARBA" id="ARBA00004123"/>
    </source>
</evidence>
<dbReference type="GO" id="GO:0005737">
    <property type="term" value="C:cytoplasm"/>
    <property type="evidence" value="ECO:0007669"/>
    <property type="project" value="UniProtKB-SubCell"/>
</dbReference>
<dbReference type="GO" id="GO:0006355">
    <property type="term" value="P:regulation of DNA-templated transcription"/>
    <property type="evidence" value="ECO:0007669"/>
    <property type="project" value="InterPro"/>
</dbReference>
<evidence type="ECO:0000256" key="5">
    <source>
        <dbReference type="ARBA" id="ARBA00022553"/>
    </source>
</evidence>
<name>A0A0H5RDH8_9EUKA</name>
<dbReference type="EMBL" id="HACM01011626">
    <property type="protein sequence ID" value="CRZ12068.1"/>
    <property type="molecule type" value="Transcribed_RNA"/>
</dbReference>
<evidence type="ECO:0000256" key="2">
    <source>
        <dbReference type="ARBA" id="ARBA00004496"/>
    </source>
</evidence>
<dbReference type="Pfam" id="PF10497">
    <property type="entry name" value="zf-4CXXC_R1"/>
    <property type="match status" value="1"/>
</dbReference>
<keyword evidence="8" id="KW-0804">Transcription</keyword>
<accession>A0A0H5RDH8</accession>
<evidence type="ECO:0000259" key="10">
    <source>
        <dbReference type="Pfam" id="PF10497"/>
    </source>
</evidence>
<feature type="domain" description="Zinc-finger" evidence="10">
    <location>
        <begin position="146"/>
        <end position="228"/>
    </location>
</feature>
<evidence type="ECO:0000256" key="9">
    <source>
        <dbReference type="ARBA" id="ARBA00023242"/>
    </source>
</evidence>
<organism evidence="11">
    <name type="scientific">Spongospora subterranea</name>
    <dbReference type="NCBI Taxonomy" id="70186"/>
    <lineage>
        <taxon>Eukaryota</taxon>
        <taxon>Sar</taxon>
        <taxon>Rhizaria</taxon>
        <taxon>Endomyxa</taxon>
        <taxon>Phytomyxea</taxon>
        <taxon>Plasmodiophorida</taxon>
        <taxon>Plasmodiophoridae</taxon>
        <taxon>Spongospora</taxon>
    </lineage>
</organism>
<comment type="subcellular location">
    <subcellularLocation>
        <location evidence="2">Cytoplasm</location>
    </subcellularLocation>
    <subcellularLocation>
        <location evidence="1">Nucleus</location>
    </subcellularLocation>
</comment>
<protein>
    <recommendedName>
        <fullName evidence="10">Zinc-finger domain-containing protein</fullName>
    </recommendedName>
</protein>
<evidence type="ECO:0000256" key="8">
    <source>
        <dbReference type="ARBA" id="ARBA00023163"/>
    </source>
</evidence>
<evidence type="ECO:0000313" key="11">
    <source>
        <dbReference type="EMBL" id="CRZ12068.1"/>
    </source>
</evidence>
<dbReference type="Gene3D" id="3.90.180.10">
    <property type="entry name" value="Medium-chain alcohol dehydrogenases, catalytic domain"/>
    <property type="match status" value="1"/>
</dbReference>
<evidence type="ECO:0000256" key="4">
    <source>
        <dbReference type="ARBA" id="ARBA00022499"/>
    </source>
</evidence>
<dbReference type="PANTHER" id="PTHR31169">
    <property type="entry name" value="OS05G0300700 PROTEIN"/>
    <property type="match status" value="1"/>
</dbReference>
<dbReference type="AlphaFoldDB" id="A0A0H5RDH8"/>
<keyword evidence="5" id="KW-0597">Phosphoprotein</keyword>
<sequence>SPSAFFQASRVASGEYGQGSVDDAQLESSFTIASHQDVSVLGRYQRYVQEHSNPADIDLQMANLQALSKKRRRYDQAVHLAPPSPTRLWANTDNQSSLDHYNVDGSGGDPALSATGHDNAAPVQADGSLFTQRMTPKTKVPVGAGGSSCHQCKNRREANQLNFCMNRIRSTTSPKKKVCRKKFCDHCLVKFRYQLILREDKSLNDWECPSCLGICVCAACKRKADPSASTRYVDMRGRGPPSSPVLTFAQKILIDSGFVGSQQRQHQSSSHHNQ</sequence>
<evidence type="ECO:0000256" key="6">
    <source>
        <dbReference type="ARBA" id="ARBA00022843"/>
    </source>
</evidence>
<evidence type="ECO:0000256" key="3">
    <source>
        <dbReference type="ARBA" id="ARBA00022490"/>
    </source>
</evidence>
<proteinExistence type="predicted"/>
<keyword evidence="3" id="KW-0963">Cytoplasm</keyword>
<dbReference type="PANTHER" id="PTHR31169:SF8">
    <property type="entry name" value="ZINC-FINGER DOMAIN OF MONOAMINE-OXIDASE A REPRESSOR R1 PROTEIN"/>
    <property type="match status" value="1"/>
</dbReference>
<keyword evidence="7" id="KW-0805">Transcription regulation</keyword>
<keyword evidence="9" id="KW-0539">Nucleus</keyword>
<dbReference type="GO" id="GO:0005634">
    <property type="term" value="C:nucleus"/>
    <property type="evidence" value="ECO:0007669"/>
    <property type="project" value="UniProtKB-SubCell"/>
</dbReference>
<evidence type="ECO:0000256" key="7">
    <source>
        <dbReference type="ARBA" id="ARBA00023015"/>
    </source>
</evidence>
<dbReference type="InterPro" id="IPR018866">
    <property type="entry name" value="Znf-4CXXC_R1"/>
</dbReference>
<dbReference type="InterPro" id="IPR040221">
    <property type="entry name" value="CDCA7/CDA7L"/>
</dbReference>
<keyword evidence="4" id="KW-1017">Isopeptide bond</keyword>